<dbReference type="AlphaFoldDB" id="A0A7J9JQR9"/>
<feature type="non-terminal residue" evidence="1">
    <location>
        <position position="1"/>
    </location>
</feature>
<evidence type="ECO:0000313" key="2">
    <source>
        <dbReference type="Proteomes" id="UP000593575"/>
    </source>
</evidence>
<accession>A0A7J9JQR9</accession>
<organism evidence="1 2">
    <name type="scientific">Gossypium armourianum</name>
    <dbReference type="NCBI Taxonomy" id="34283"/>
    <lineage>
        <taxon>Eukaryota</taxon>
        <taxon>Viridiplantae</taxon>
        <taxon>Streptophyta</taxon>
        <taxon>Embryophyta</taxon>
        <taxon>Tracheophyta</taxon>
        <taxon>Spermatophyta</taxon>
        <taxon>Magnoliopsida</taxon>
        <taxon>eudicotyledons</taxon>
        <taxon>Gunneridae</taxon>
        <taxon>Pentapetalae</taxon>
        <taxon>rosids</taxon>
        <taxon>malvids</taxon>
        <taxon>Malvales</taxon>
        <taxon>Malvaceae</taxon>
        <taxon>Malvoideae</taxon>
        <taxon>Gossypium</taxon>
    </lineage>
</organism>
<name>A0A7J9JQR9_9ROSI</name>
<dbReference type="Proteomes" id="UP000593575">
    <property type="component" value="Unassembled WGS sequence"/>
</dbReference>
<evidence type="ECO:0000313" key="1">
    <source>
        <dbReference type="EMBL" id="MBA0836515.1"/>
    </source>
</evidence>
<sequence>MGMGLKANLSTKAPAAKSPQESGLLCRLSSIYSSCTKATPIKDGKRGTKAFAIWEALSWVKLLRVKNVMIESNYQVIVNVLTCPLDDVSQLSMLSNMKPAAWLAIKVSSFAWCARMKMDRLKQSEL</sequence>
<proteinExistence type="predicted"/>
<dbReference type="EMBL" id="JABFAE010000009">
    <property type="protein sequence ID" value="MBA0836515.1"/>
    <property type="molecule type" value="Genomic_DNA"/>
</dbReference>
<protein>
    <submittedName>
        <fullName evidence="1">Uncharacterized protein</fullName>
    </submittedName>
</protein>
<reference evidence="1 2" key="1">
    <citation type="journal article" date="2019" name="Genome Biol. Evol.">
        <title>Insights into the evolution of the New World diploid cottons (Gossypium, subgenus Houzingenia) based on genome sequencing.</title>
        <authorList>
            <person name="Grover C.E."/>
            <person name="Arick M.A. 2nd"/>
            <person name="Thrash A."/>
            <person name="Conover J.L."/>
            <person name="Sanders W.S."/>
            <person name="Peterson D.G."/>
            <person name="Frelichowski J.E."/>
            <person name="Scheffler J.A."/>
            <person name="Scheffler B.E."/>
            <person name="Wendel J.F."/>
        </authorList>
    </citation>
    <scope>NUCLEOTIDE SEQUENCE [LARGE SCALE GENOMIC DNA]</scope>
    <source>
        <strain evidence="1">6</strain>
        <tissue evidence="1">Leaf</tissue>
    </source>
</reference>
<gene>
    <name evidence="1" type="ORF">Goarm_008724</name>
</gene>
<comment type="caution">
    <text evidence="1">The sequence shown here is derived from an EMBL/GenBank/DDBJ whole genome shotgun (WGS) entry which is preliminary data.</text>
</comment>
<keyword evidence="2" id="KW-1185">Reference proteome</keyword>